<comment type="catalytic activity">
    <reaction evidence="1">
        <text>an N-(ADP-alpha-D-ribosyl)-thymidine in DNA + H2O = a thymidine in DNA + ADP-D-ribose</text>
        <dbReference type="Rhea" id="RHEA:71655"/>
        <dbReference type="Rhea" id="RHEA-COMP:13556"/>
        <dbReference type="Rhea" id="RHEA-COMP:18051"/>
        <dbReference type="ChEBI" id="CHEBI:15377"/>
        <dbReference type="ChEBI" id="CHEBI:57967"/>
        <dbReference type="ChEBI" id="CHEBI:137386"/>
        <dbReference type="ChEBI" id="CHEBI:191199"/>
    </reaction>
    <physiologicalReaction direction="left-to-right" evidence="1">
        <dbReference type="Rhea" id="RHEA:71656"/>
    </physiologicalReaction>
</comment>
<protein>
    <submittedName>
        <fullName evidence="3">Macro domain-containing protein</fullName>
    </submittedName>
</protein>
<dbReference type="Pfam" id="PF01661">
    <property type="entry name" value="Macro"/>
    <property type="match status" value="1"/>
</dbReference>
<dbReference type="InterPro" id="IPR043472">
    <property type="entry name" value="Macro_dom-like"/>
</dbReference>
<evidence type="ECO:0000259" key="2">
    <source>
        <dbReference type="PROSITE" id="PS51154"/>
    </source>
</evidence>
<reference evidence="3 4" key="1">
    <citation type="journal article" date="2013" name="Antonie Van Leeuwenhoek">
        <title>Dongia rigui sp. nov., isolated from freshwater of a large wetland in Korea.</title>
        <authorList>
            <person name="Baik K.S."/>
            <person name="Hwang Y.M."/>
            <person name="Choi J.S."/>
            <person name="Kwon J."/>
            <person name="Seong C.N."/>
        </authorList>
    </citation>
    <scope>NUCLEOTIDE SEQUENCE [LARGE SCALE GENOMIC DNA]</scope>
    <source>
        <strain evidence="3 4">04SU4-P</strain>
    </source>
</reference>
<dbReference type="PROSITE" id="PS51154">
    <property type="entry name" value="MACRO"/>
    <property type="match status" value="1"/>
</dbReference>
<dbReference type="PANTHER" id="PTHR12521:SF0">
    <property type="entry name" value="ADP-RIBOSE GLYCOHYDROLASE OARD1"/>
    <property type="match status" value="1"/>
</dbReference>
<accession>A0ABU5E394</accession>
<gene>
    <name evidence="3" type="ORF">SMD31_19285</name>
</gene>
<dbReference type="InterPro" id="IPR050892">
    <property type="entry name" value="ADP-ribose_metab_enzymes"/>
</dbReference>
<organism evidence="3 4">
    <name type="scientific">Dongia rigui</name>
    <dbReference type="NCBI Taxonomy" id="940149"/>
    <lineage>
        <taxon>Bacteria</taxon>
        <taxon>Pseudomonadati</taxon>
        <taxon>Pseudomonadota</taxon>
        <taxon>Alphaproteobacteria</taxon>
        <taxon>Rhodospirillales</taxon>
        <taxon>Dongiaceae</taxon>
        <taxon>Dongia</taxon>
    </lineage>
</organism>
<dbReference type="EMBL" id="JAXCLX010000004">
    <property type="protein sequence ID" value="MDY0874094.1"/>
    <property type="molecule type" value="Genomic_DNA"/>
</dbReference>
<dbReference type="Proteomes" id="UP001271769">
    <property type="component" value="Unassembled WGS sequence"/>
</dbReference>
<evidence type="ECO:0000313" key="3">
    <source>
        <dbReference type="EMBL" id="MDY0874094.1"/>
    </source>
</evidence>
<keyword evidence="4" id="KW-1185">Reference proteome</keyword>
<dbReference type="CDD" id="cd02901">
    <property type="entry name" value="Macro_Poa1p-like"/>
    <property type="match status" value="1"/>
</dbReference>
<dbReference type="PANTHER" id="PTHR12521">
    <property type="entry name" value="PROTEIN C6ORF130"/>
    <property type="match status" value="1"/>
</dbReference>
<feature type="domain" description="Macro" evidence="2">
    <location>
        <begin position="1"/>
        <end position="155"/>
    </location>
</feature>
<dbReference type="InterPro" id="IPR002589">
    <property type="entry name" value="Macro_dom"/>
</dbReference>
<dbReference type="SUPFAM" id="SSF52949">
    <property type="entry name" value="Macro domain-like"/>
    <property type="match status" value="1"/>
</dbReference>
<evidence type="ECO:0000256" key="1">
    <source>
        <dbReference type="ARBA" id="ARBA00035885"/>
    </source>
</evidence>
<name>A0ABU5E394_9PROT</name>
<dbReference type="SMART" id="SM00506">
    <property type="entry name" value="A1pp"/>
    <property type="match status" value="1"/>
</dbReference>
<dbReference type="RefSeq" id="WP_320502569.1">
    <property type="nucleotide sequence ID" value="NZ_JAXCLX010000004.1"/>
</dbReference>
<dbReference type="Gene3D" id="3.40.220.10">
    <property type="entry name" value="Leucine Aminopeptidase, subunit E, domain 1"/>
    <property type="match status" value="1"/>
</dbReference>
<evidence type="ECO:0000313" key="4">
    <source>
        <dbReference type="Proteomes" id="UP001271769"/>
    </source>
</evidence>
<proteinExistence type="predicted"/>
<comment type="caution">
    <text evidence="3">The sequence shown here is derived from an EMBL/GenBank/DDBJ whole genome shotgun (WGS) entry which is preliminary data.</text>
</comment>
<sequence length="351" mass="39118">MIEIGKGNLLEAEVDALVNTVNCDGFMGKGIALQFKQAFPRNFKAYEEACKLGRVVPGEMLIFDNGGLLRPRYIVNFPTKRHWRNKSLIEDIQFGLEALVKDVELLNIQSIALPPLGCGLGGLRWADVRPLIESAFAKLPHVKTIIFEPKGAPSAKAMPVRTERPKMTPARALFIKLMQAYSALDYSRTLLEVQKLAYFLQVAGEPLKLKYAAGHYGPYAQNLNKVLEAMEGHFTRGYGDSQKPNAEIELLPGADEEASDFLSEKPDSIERLQAVSDLIEGFETPYGMELLATVHWAAHSGGPKSTSRATTPQEAVVEVHEWNPRKKAIFKPEHIHVAWKTLEQRGWMSPV</sequence>